<gene>
    <name evidence="1" type="ORF">BLA39750_01168</name>
</gene>
<reference evidence="1 2" key="1">
    <citation type="submission" date="2019-09" db="EMBL/GenBank/DDBJ databases">
        <authorList>
            <person name="Depoorter E."/>
        </authorList>
    </citation>
    <scope>NUCLEOTIDE SEQUENCE [LARGE SCALE GENOMIC DNA]</scope>
    <source>
        <strain evidence="1">R-39750</strain>
    </source>
</reference>
<organism evidence="1 2">
    <name type="scientific">Burkholderia lata (strain ATCC 17760 / DSM 23089 / LMG 22485 / NCIMB 9086 / R18194 / 383)</name>
    <dbReference type="NCBI Taxonomy" id="482957"/>
    <lineage>
        <taxon>Bacteria</taxon>
        <taxon>Pseudomonadati</taxon>
        <taxon>Pseudomonadota</taxon>
        <taxon>Betaproteobacteria</taxon>
        <taxon>Burkholderiales</taxon>
        <taxon>Burkholderiaceae</taxon>
        <taxon>Burkholderia</taxon>
        <taxon>Burkholderia cepacia complex</taxon>
    </lineage>
</organism>
<sequence>MLCLVWTIIPDIASLAIQSHFVVSPGKMLI</sequence>
<evidence type="ECO:0000313" key="1">
    <source>
        <dbReference type="EMBL" id="VWC80588.1"/>
    </source>
</evidence>
<name>A0A6P2VPL2_BURL3</name>
<dbReference type="AlphaFoldDB" id="A0A6P2VPL2"/>
<evidence type="ECO:0000313" key="2">
    <source>
        <dbReference type="Proteomes" id="UP000494110"/>
    </source>
</evidence>
<dbReference type="EMBL" id="CABVQN010000004">
    <property type="protein sequence ID" value="VWC80588.1"/>
    <property type="molecule type" value="Genomic_DNA"/>
</dbReference>
<proteinExistence type="predicted"/>
<accession>A0A6P2VPL2</accession>
<protein>
    <submittedName>
        <fullName evidence="1">Uncharacterized protein</fullName>
    </submittedName>
</protein>
<dbReference type="Proteomes" id="UP000494110">
    <property type="component" value="Unassembled WGS sequence"/>
</dbReference>